<evidence type="ECO:0000256" key="1">
    <source>
        <dbReference type="ARBA" id="ARBA00022448"/>
    </source>
</evidence>
<keyword evidence="2 6" id="KW-0349">Heme</keyword>
<dbReference type="PANTHER" id="PTHR33751">
    <property type="entry name" value="CBB3-TYPE CYTOCHROME C OXIDASE SUBUNIT FIXP"/>
    <property type="match status" value="1"/>
</dbReference>
<evidence type="ECO:0000256" key="4">
    <source>
        <dbReference type="ARBA" id="ARBA00022982"/>
    </source>
</evidence>
<reference evidence="8" key="2">
    <citation type="submission" date="2020-09" db="EMBL/GenBank/DDBJ databases">
        <authorList>
            <person name="Sun Q."/>
            <person name="Zhou Y."/>
        </authorList>
    </citation>
    <scope>NUCLEOTIDE SEQUENCE</scope>
    <source>
        <strain evidence="8">CGMCC 1.15493</strain>
    </source>
</reference>
<dbReference type="AlphaFoldDB" id="A0A916Y548"/>
<evidence type="ECO:0000256" key="3">
    <source>
        <dbReference type="ARBA" id="ARBA00022723"/>
    </source>
</evidence>
<organism evidence="8 9">
    <name type="scientific">Aureimonas glaciei</name>
    <dbReference type="NCBI Taxonomy" id="1776957"/>
    <lineage>
        <taxon>Bacteria</taxon>
        <taxon>Pseudomonadati</taxon>
        <taxon>Pseudomonadota</taxon>
        <taxon>Alphaproteobacteria</taxon>
        <taxon>Hyphomicrobiales</taxon>
        <taxon>Aurantimonadaceae</taxon>
        <taxon>Aureimonas</taxon>
    </lineage>
</organism>
<proteinExistence type="predicted"/>
<dbReference type="GO" id="GO:0046872">
    <property type="term" value="F:metal ion binding"/>
    <property type="evidence" value="ECO:0007669"/>
    <property type="project" value="UniProtKB-KW"/>
</dbReference>
<dbReference type="EMBL" id="BMJJ01000009">
    <property type="protein sequence ID" value="GGD30171.1"/>
    <property type="molecule type" value="Genomic_DNA"/>
</dbReference>
<dbReference type="InterPro" id="IPR036909">
    <property type="entry name" value="Cyt_c-like_dom_sf"/>
</dbReference>
<dbReference type="PANTHER" id="PTHR33751:SF9">
    <property type="entry name" value="CYTOCHROME C4"/>
    <property type="match status" value="1"/>
</dbReference>
<evidence type="ECO:0000313" key="8">
    <source>
        <dbReference type="EMBL" id="GGD30171.1"/>
    </source>
</evidence>
<keyword evidence="3 6" id="KW-0479">Metal-binding</keyword>
<keyword evidence="9" id="KW-1185">Reference proteome</keyword>
<protein>
    <recommendedName>
        <fullName evidence="7">Cytochrome c domain-containing protein</fullName>
    </recommendedName>
</protein>
<dbReference type="InterPro" id="IPR009056">
    <property type="entry name" value="Cyt_c-like_dom"/>
</dbReference>
<keyword evidence="4" id="KW-0249">Electron transport</keyword>
<evidence type="ECO:0000256" key="2">
    <source>
        <dbReference type="ARBA" id="ARBA00022617"/>
    </source>
</evidence>
<dbReference type="GO" id="GO:0020037">
    <property type="term" value="F:heme binding"/>
    <property type="evidence" value="ECO:0007669"/>
    <property type="project" value="InterPro"/>
</dbReference>
<dbReference type="InterPro" id="IPR050597">
    <property type="entry name" value="Cytochrome_c_Oxidase_Subunit"/>
</dbReference>
<keyword evidence="5 6" id="KW-0408">Iron</keyword>
<dbReference type="PROSITE" id="PS51007">
    <property type="entry name" value="CYTC"/>
    <property type="match status" value="1"/>
</dbReference>
<dbReference type="Pfam" id="PF00034">
    <property type="entry name" value="Cytochrom_C"/>
    <property type="match status" value="1"/>
</dbReference>
<dbReference type="Gene3D" id="1.10.760.10">
    <property type="entry name" value="Cytochrome c-like domain"/>
    <property type="match status" value="1"/>
</dbReference>
<keyword evidence="1" id="KW-0813">Transport</keyword>
<evidence type="ECO:0000259" key="7">
    <source>
        <dbReference type="PROSITE" id="PS51007"/>
    </source>
</evidence>
<accession>A0A916Y548</accession>
<feature type="domain" description="Cytochrome c" evidence="7">
    <location>
        <begin position="46"/>
        <end position="124"/>
    </location>
</feature>
<reference evidence="8" key="1">
    <citation type="journal article" date="2014" name="Int. J. Syst. Evol. Microbiol.">
        <title>Complete genome sequence of Corynebacterium casei LMG S-19264T (=DSM 44701T), isolated from a smear-ripened cheese.</title>
        <authorList>
            <consortium name="US DOE Joint Genome Institute (JGI-PGF)"/>
            <person name="Walter F."/>
            <person name="Albersmeier A."/>
            <person name="Kalinowski J."/>
            <person name="Ruckert C."/>
        </authorList>
    </citation>
    <scope>NUCLEOTIDE SEQUENCE</scope>
    <source>
        <strain evidence="8">CGMCC 1.15493</strain>
    </source>
</reference>
<sequence>MTRSVRRGSRGGRGGAGRGAAARILIGAALGGAALLAPCVSAAQAADLAAGREKAGICTACHGADGIATAPDAPNLAGTSAFYLVAQLKAYRSGARQHPQMSVIAAGLSDADIANLAAWFAAIRVTATLPP</sequence>
<comment type="caution">
    <text evidence="8">The sequence shown here is derived from an EMBL/GenBank/DDBJ whole genome shotgun (WGS) entry which is preliminary data.</text>
</comment>
<evidence type="ECO:0000313" key="9">
    <source>
        <dbReference type="Proteomes" id="UP000613160"/>
    </source>
</evidence>
<evidence type="ECO:0000256" key="6">
    <source>
        <dbReference type="PROSITE-ProRule" id="PRU00433"/>
    </source>
</evidence>
<evidence type="ECO:0000256" key="5">
    <source>
        <dbReference type="ARBA" id="ARBA00023004"/>
    </source>
</evidence>
<gene>
    <name evidence="8" type="ORF">GCM10011335_36570</name>
</gene>
<dbReference type="GO" id="GO:0009055">
    <property type="term" value="F:electron transfer activity"/>
    <property type="evidence" value="ECO:0007669"/>
    <property type="project" value="InterPro"/>
</dbReference>
<dbReference type="RefSeq" id="WP_244640323.1">
    <property type="nucleotide sequence ID" value="NZ_BMJJ01000009.1"/>
</dbReference>
<dbReference type="SUPFAM" id="SSF46626">
    <property type="entry name" value="Cytochrome c"/>
    <property type="match status" value="1"/>
</dbReference>
<dbReference type="Proteomes" id="UP000613160">
    <property type="component" value="Unassembled WGS sequence"/>
</dbReference>
<name>A0A916Y548_9HYPH</name>